<sequence length="200" mass="22237">MRLMKSNHHLEHTSIHPPPYEQDLPNSVEINDFITLSKTPPNTLDPSHSNRINPHSPSGVRRTNTIGRHRESRSTQSETIMLTITGPSRERTDSSFCIVPLGRSSRRISVDYSPRASLTSSVGQVGVESKAGKELHSCQNKVSGFLAGRTSSRASTGPNAAFFSSTGRRRAPTIGTANRRRPTFSFFRFLFSRGKHRHVD</sequence>
<name>A0A4Y2WPA0_ARAVE</name>
<evidence type="ECO:0000313" key="2">
    <source>
        <dbReference type="EMBL" id="GBO38434.1"/>
    </source>
</evidence>
<protein>
    <submittedName>
        <fullName evidence="2">Uncharacterized protein</fullName>
    </submittedName>
</protein>
<dbReference type="AlphaFoldDB" id="A0A4Y2WPA0"/>
<keyword evidence="3" id="KW-1185">Reference proteome</keyword>
<reference evidence="2 3" key="1">
    <citation type="journal article" date="2019" name="Sci. Rep.">
        <title>Orb-weaving spider Araneus ventricosus genome elucidates the spidroin gene catalogue.</title>
        <authorList>
            <person name="Kono N."/>
            <person name="Nakamura H."/>
            <person name="Ohtoshi R."/>
            <person name="Moran D.A.P."/>
            <person name="Shinohara A."/>
            <person name="Yoshida Y."/>
            <person name="Fujiwara M."/>
            <person name="Mori M."/>
            <person name="Tomita M."/>
            <person name="Arakawa K."/>
        </authorList>
    </citation>
    <scope>NUCLEOTIDE SEQUENCE [LARGE SCALE GENOMIC DNA]</scope>
</reference>
<proteinExistence type="predicted"/>
<gene>
    <name evidence="2" type="ORF">AVEN_274680_1</name>
</gene>
<dbReference type="EMBL" id="BGPR01063157">
    <property type="protein sequence ID" value="GBO38434.1"/>
    <property type="molecule type" value="Genomic_DNA"/>
</dbReference>
<organism evidence="2 3">
    <name type="scientific">Araneus ventricosus</name>
    <name type="common">Orbweaver spider</name>
    <name type="synonym">Epeira ventricosa</name>
    <dbReference type="NCBI Taxonomy" id="182803"/>
    <lineage>
        <taxon>Eukaryota</taxon>
        <taxon>Metazoa</taxon>
        <taxon>Ecdysozoa</taxon>
        <taxon>Arthropoda</taxon>
        <taxon>Chelicerata</taxon>
        <taxon>Arachnida</taxon>
        <taxon>Araneae</taxon>
        <taxon>Araneomorphae</taxon>
        <taxon>Entelegynae</taxon>
        <taxon>Araneoidea</taxon>
        <taxon>Araneidae</taxon>
        <taxon>Araneus</taxon>
    </lineage>
</organism>
<comment type="caution">
    <text evidence="2">The sequence shown here is derived from an EMBL/GenBank/DDBJ whole genome shotgun (WGS) entry which is preliminary data.</text>
</comment>
<dbReference type="Proteomes" id="UP000499080">
    <property type="component" value="Unassembled WGS sequence"/>
</dbReference>
<evidence type="ECO:0000313" key="3">
    <source>
        <dbReference type="Proteomes" id="UP000499080"/>
    </source>
</evidence>
<evidence type="ECO:0000256" key="1">
    <source>
        <dbReference type="SAM" id="MobiDB-lite"/>
    </source>
</evidence>
<accession>A0A4Y2WPA0</accession>
<feature type="region of interest" description="Disordered" evidence="1">
    <location>
        <begin position="1"/>
        <end position="76"/>
    </location>
</feature>
<feature type="compositionally biased region" description="Polar residues" evidence="1">
    <location>
        <begin position="24"/>
        <end position="66"/>
    </location>
</feature>